<evidence type="ECO:0000313" key="3">
    <source>
        <dbReference type="Proteomes" id="UP000229730"/>
    </source>
</evidence>
<sequence length="615" mass="69124">MYRYIALIWNAEDTKADATADFLSDYFNAEETIWEVPYDGAGMRVLQTGGARRRMQAYPLYPHQDQQGGVVLGKLLHKARRLQAISQNADFTVPEARQVLQTEGQCLAEDYWGAYVAFFQTASRKYILVDPMGGLGCFCLVYRGVEIYFSALRDMAACDFIDLSVDWTGVAQKLNYGQGRTDVPINGVSKILPGQRLVLTPDGRRANFCWDPQQIAQSDIIYDMDQAVALLRHTILDTVAALAAPYSRIVQSIGGLDSSILLACLRQAPSAPELFCINQYGDSREGDERYFVRKTVAHMDVPLVEYQAPPVTLDFQTLSEMSVTSTPPFYLFLMQDRRVVNQYMTDVRAEVMFNGFGGDEILYAHGFNFGPIDYIKLRGLRPGLVKVIMEAARMQRRSVWAILPEIIRGLSGPESVATQQSSTWSHAFLTPEILALVTAPEQTHPWSHRAAGVPPGKFNHLSPLATGRFDREGFAPPEHSHSTLHPFLMQPVVEACLRIPVWLLLADGKGRGLARKAFQQDLPPEVVWRTSKSAIYPPSKPLIQENIDVIRGLMLEGEMVRGGFLRRDHLEDIMKNPAEMSEGDHGFLFYFLDMELWARKLKGETFADFIRSKVA</sequence>
<comment type="caution">
    <text evidence="2">The sequence shown here is derived from an EMBL/GenBank/DDBJ whole genome shotgun (WGS) entry which is preliminary data.</text>
</comment>
<dbReference type="EMBL" id="PDEM01000032">
    <property type="protein sequence ID" value="PHZ83566.1"/>
    <property type="molecule type" value="Genomic_DNA"/>
</dbReference>
<dbReference type="Gene3D" id="3.40.50.620">
    <property type="entry name" value="HUPs"/>
    <property type="match status" value="2"/>
</dbReference>
<name>A0A2G4YQ28_9PROT</name>
<organism evidence="2 3">
    <name type="scientific">Paremcibacter congregatus</name>
    <dbReference type="NCBI Taxonomy" id="2043170"/>
    <lineage>
        <taxon>Bacteria</taxon>
        <taxon>Pseudomonadati</taxon>
        <taxon>Pseudomonadota</taxon>
        <taxon>Alphaproteobacteria</taxon>
        <taxon>Emcibacterales</taxon>
        <taxon>Emcibacteraceae</taxon>
        <taxon>Paremcibacter</taxon>
    </lineage>
</organism>
<proteinExistence type="predicted"/>
<feature type="domain" description="Asparagine synthetase" evidence="1">
    <location>
        <begin position="254"/>
        <end position="597"/>
    </location>
</feature>
<dbReference type="Pfam" id="PF00733">
    <property type="entry name" value="Asn_synthase"/>
    <property type="match status" value="1"/>
</dbReference>
<protein>
    <recommendedName>
        <fullName evidence="1">Asparagine synthetase domain-containing protein</fullName>
    </recommendedName>
</protein>
<dbReference type="InterPro" id="IPR001962">
    <property type="entry name" value="Asn_synthase"/>
</dbReference>
<dbReference type="AlphaFoldDB" id="A0A2G4YQ28"/>
<dbReference type="RefSeq" id="WP_099475071.1">
    <property type="nucleotide sequence ID" value="NZ_CP041025.1"/>
</dbReference>
<dbReference type="Proteomes" id="UP000229730">
    <property type="component" value="Unassembled WGS sequence"/>
</dbReference>
<gene>
    <name evidence="2" type="ORF">CRD36_16505</name>
</gene>
<dbReference type="SUPFAM" id="SSF52402">
    <property type="entry name" value="Adenine nucleotide alpha hydrolases-like"/>
    <property type="match status" value="1"/>
</dbReference>
<dbReference type="OrthoDB" id="7053173at2"/>
<dbReference type="GO" id="GO:0006529">
    <property type="term" value="P:asparagine biosynthetic process"/>
    <property type="evidence" value="ECO:0007669"/>
    <property type="project" value="InterPro"/>
</dbReference>
<evidence type="ECO:0000259" key="1">
    <source>
        <dbReference type="Pfam" id="PF00733"/>
    </source>
</evidence>
<dbReference type="InterPro" id="IPR014729">
    <property type="entry name" value="Rossmann-like_a/b/a_fold"/>
</dbReference>
<evidence type="ECO:0000313" key="2">
    <source>
        <dbReference type="EMBL" id="PHZ83566.1"/>
    </source>
</evidence>
<accession>A0A2G4YQ28</accession>
<reference evidence="2 3" key="1">
    <citation type="submission" date="2017-10" db="EMBL/GenBank/DDBJ databases">
        <title>Frigbacter circumglobatus gen. nov. sp. nov., isolated from sediment cultured in situ.</title>
        <authorList>
            <person name="Zhao Z."/>
        </authorList>
    </citation>
    <scope>NUCLEOTIDE SEQUENCE [LARGE SCALE GENOMIC DNA]</scope>
    <source>
        <strain evidence="2 3">ZYL</strain>
    </source>
</reference>
<keyword evidence="3" id="KW-1185">Reference proteome</keyword>
<dbReference type="InParanoid" id="A0A2G4YQ28"/>
<dbReference type="GO" id="GO:0004066">
    <property type="term" value="F:asparagine synthase (glutamine-hydrolyzing) activity"/>
    <property type="evidence" value="ECO:0007669"/>
    <property type="project" value="InterPro"/>
</dbReference>